<keyword evidence="3" id="KW-0812">Transmembrane</keyword>
<keyword evidence="2" id="KW-0804">Transcription</keyword>
<evidence type="ECO:0000313" key="5">
    <source>
        <dbReference type="EMBL" id="RRD31616.1"/>
    </source>
</evidence>
<feature type="transmembrane region" description="Helical" evidence="3">
    <location>
        <begin position="374"/>
        <end position="392"/>
    </location>
</feature>
<comment type="caution">
    <text evidence="5">The sequence shown here is derived from an EMBL/GenBank/DDBJ whole genome shotgun (WGS) entry which is preliminary data.</text>
</comment>
<dbReference type="InterPro" id="IPR000792">
    <property type="entry name" value="Tscrpt_reg_LuxR_C"/>
</dbReference>
<protein>
    <submittedName>
        <fullName evidence="5">LuxR family transcriptional regulator</fullName>
    </submittedName>
</protein>
<dbReference type="STRING" id="1123309.GCA_000377005_00719"/>
<feature type="domain" description="HTH luxR-type" evidence="4">
    <location>
        <begin position="459"/>
        <end position="516"/>
    </location>
</feature>
<evidence type="ECO:0000256" key="1">
    <source>
        <dbReference type="ARBA" id="ARBA00023015"/>
    </source>
</evidence>
<name>A0A3P1VDA8_9STRE</name>
<dbReference type="Gene3D" id="1.10.10.10">
    <property type="entry name" value="Winged helix-like DNA-binding domain superfamily/Winged helix DNA-binding domain"/>
    <property type="match status" value="1"/>
</dbReference>
<keyword evidence="3" id="KW-1133">Transmembrane helix</keyword>
<organism evidence="5 6">
    <name type="scientific">Streptococcus minor</name>
    <dbReference type="NCBI Taxonomy" id="229549"/>
    <lineage>
        <taxon>Bacteria</taxon>
        <taxon>Bacillati</taxon>
        <taxon>Bacillota</taxon>
        <taxon>Bacilli</taxon>
        <taxon>Lactobacillales</taxon>
        <taxon>Streptococcaceae</taxon>
        <taxon>Streptococcus</taxon>
    </lineage>
</organism>
<keyword evidence="1" id="KW-0805">Transcription regulation</keyword>
<reference evidence="5 6" key="1">
    <citation type="submission" date="2018-11" db="EMBL/GenBank/DDBJ databases">
        <title>Genomes From Bacteria Associated with the Canine Oral Cavity: a Test Case for Automated Genome-Based Taxonomic Assignment.</title>
        <authorList>
            <person name="Coil D.A."/>
            <person name="Jospin G."/>
            <person name="Darling A.E."/>
            <person name="Wallis C."/>
            <person name="Davis I.J."/>
            <person name="Harris S."/>
            <person name="Eisen J.A."/>
            <person name="Holcombe L.J."/>
            <person name="O'Flynn C."/>
        </authorList>
    </citation>
    <scope>NUCLEOTIDE SEQUENCE [LARGE SCALE GENOMIC DNA]</scope>
    <source>
        <strain evidence="5 6">OH4621_COT-116</strain>
    </source>
</reference>
<dbReference type="GO" id="GO:0006355">
    <property type="term" value="P:regulation of DNA-templated transcription"/>
    <property type="evidence" value="ECO:0007669"/>
    <property type="project" value="InterPro"/>
</dbReference>
<accession>A0A3P1VDA8</accession>
<gene>
    <name evidence="5" type="ORF">EII38_05220</name>
</gene>
<dbReference type="Pfam" id="PF00196">
    <property type="entry name" value="GerE"/>
    <property type="match status" value="1"/>
</dbReference>
<keyword evidence="6" id="KW-1185">Reference proteome</keyword>
<proteinExistence type="predicted"/>
<evidence type="ECO:0000256" key="2">
    <source>
        <dbReference type="ARBA" id="ARBA00023163"/>
    </source>
</evidence>
<dbReference type="SUPFAM" id="SSF46894">
    <property type="entry name" value="C-terminal effector domain of the bipartite response regulators"/>
    <property type="match status" value="1"/>
</dbReference>
<dbReference type="SMART" id="SM00421">
    <property type="entry name" value="HTH_LUXR"/>
    <property type="match status" value="1"/>
</dbReference>
<keyword evidence="3" id="KW-0472">Membrane</keyword>
<dbReference type="InterPro" id="IPR036388">
    <property type="entry name" value="WH-like_DNA-bd_sf"/>
</dbReference>
<dbReference type="InterPro" id="IPR016032">
    <property type="entry name" value="Sig_transdc_resp-reg_C-effctor"/>
</dbReference>
<dbReference type="Proteomes" id="UP000281771">
    <property type="component" value="Unassembled WGS sequence"/>
</dbReference>
<evidence type="ECO:0000256" key="3">
    <source>
        <dbReference type="SAM" id="Phobius"/>
    </source>
</evidence>
<evidence type="ECO:0000313" key="6">
    <source>
        <dbReference type="Proteomes" id="UP000281771"/>
    </source>
</evidence>
<feature type="transmembrane region" description="Helical" evidence="3">
    <location>
        <begin position="31"/>
        <end position="57"/>
    </location>
</feature>
<evidence type="ECO:0000259" key="4">
    <source>
        <dbReference type="SMART" id="SM00421"/>
    </source>
</evidence>
<dbReference type="AlphaFoldDB" id="A0A3P1VDA8"/>
<sequence length="532" mass="61041">MWRDDMKRRLHELRHLFFMFNKGNITLRSKLLAYLLFMSLTAFGILILVLATSGAIFNFEHQVRQVLEIKANQTAASVQDVMDIMTGYGDNMARNLSHQIEYQLEEHGLKTVEGLDNQPEILLDIQKDFFAELNTTLKVTRSSGTYATLNATINTEAPHAEKYRSGVYLRLANVGHHVQLDPDIFYFRGIPDIAREKGLELHNRWNLEFDIDAFPEFTECFQAKQKSGFWTDSRRIQDSWEKAMFYHAPLYGSQGEFYGVCGVELSDLYMKLSYPVVETEFGPAMTVMAPLEKGQLEIGKGLVGGSIASWNDRHLSLVENNNSELAYYQDGVDSYLGIEKPVSIAGKDEQNWKVVVLIPHRIYMERVSEHRARLILSVFLFILCMGTMSLIISRKFVHPIVKGLEFIQTQKDYSTFSTGISELDVLIRFLESQPHAEQLSDRGLPEDIEELLVRFSDGIKTLSAAEYHVFHFYLEGHSVSQIPELAFISMSTVKKHNRNIYTKLGISSNDELLLLIDLFRRCGRIEELHRQE</sequence>
<dbReference type="GO" id="GO:0003677">
    <property type="term" value="F:DNA binding"/>
    <property type="evidence" value="ECO:0007669"/>
    <property type="project" value="InterPro"/>
</dbReference>
<dbReference type="EMBL" id="RQZA01000003">
    <property type="protein sequence ID" value="RRD31616.1"/>
    <property type="molecule type" value="Genomic_DNA"/>
</dbReference>